<evidence type="ECO:0000256" key="3">
    <source>
        <dbReference type="ARBA" id="ARBA00022741"/>
    </source>
</evidence>
<evidence type="ECO:0000256" key="4">
    <source>
        <dbReference type="ARBA" id="ARBA00023118"/>
    </source>
</evidence>
<evidence type="ECO:0000259" key="6">
    <source>
        <dbReference type="Pfam" id="PF26305"/>
    </source>
</evidence>
<dbReference type="Pfam" id="PF26305">
    <property type="entry name" value="CD_NTase_C"/>
    <property type="match status" value="1"/>
</dbReference>
<dbReference type="AlphaFoldDB" id="A0A0G1MLQ4"/>
<organism evidence="7 8">
    <name type="scientific">Candidatus Uhrbacteria bacterium GW2011_GWE2_45_35</name>
    <dbReference type="NCBI Taxonomy" id="1618993"/>
    <lineage>
        <taxon>Bacteria</taxon>
        <taxon>Candidatus Uhriibacteriota</taxon>
    </lineage>
</organism>
<dbReference type="InterPro" id="IPR043519">
    <property type="entry name" value="NT_sf"/>
</dbReference>
<dbReference type="SUPFAM" id="SSF81301">
    <property type="entry name" value="Nucleotidyltransferase"/>
    <property type="match status" value="1"/>
</dbReference>
<evidence type="ECO:0000256" key="5">
    <source>
        <dbReference type="SAM" id="MobiDB-lite"/>
    </source>
</evidence>
<keyword evidence="4" id="KW-0051">Antiviral defense</keyword>
<sequence length="296" mass="34272">MSWEDTFKSWGAAPGTTEQQKMENTETAVRKAISASARLADMDISIIPQGSYKSKTNVKNDSDVDICVCLNSTFFPRYPEGKTQNDYGNVDGSISFSDFKNLIQKALEDYFEKSEITRGNKAFDIHSNTYRIDADVVPAFAYRYYYDTGYDWHKEEGICFLTDDGTKIINWPHQTYRNCKNKHDATGQRYRKMTRILKRLRNKMQEENIVEAKDIPSFLIQSMVWSAPDDHFNRATYSADVRAVLAHCYNETLPNGKHATLREVNDIKNIYGSHQPCTREKAHAFFSRAWSYFEFE</sequence>
<evidence type="ECO:0000256" key="1">
    <source>
        <dbReference type="ARBA" id="ARBA00022679"/>
    </source>
</evidence>
<accession>A0A0G1MLQ4</accession>
<proteinExistence type="predicted"/>
<comment type="caution">
    <text evidence="7">The sequence shown here is derived from an EMBL/GenBank/DDBJ whole genome shotgun (WGS) entry which is preliminary data.</text>
</comment>
<keyword evidence="3" id="KW-0547">Nucleotide-binding</keyword>
<dbReference type="InterPro" id="IPR058909">
    <property type="entry name" value="CD_NTase_C"/>
</dbReference>
<dbReference type="GO" id="GO:0016779">
    <property type="term" value="F:nucleotidyltransferase activity"/>
    <property type="evidence" value="ECO:0007669"/>
    <property type="project" value="InterPro"/>
</dbReference>
<gene>
    <name evidence="7" type="ORF">UX09_C0005G0008</name>
</gene>
<evidence type="ECO:0000256" key="2">
    <source>
        <dbReference type="ARBA" id="ARBA00022695"/>
    </source>
</evidence>
<protein>
    <recommendedName>
        <fullName evidence="6">cGAS/DncV-like nucleotidyltransferase C-terminal helical domain-containing protein</fullName>
    </recommendedName>
</protein>
<keyword evidence="1" id="KW-0808">Transferase</keyword>
<dbReference type="STRING" id="1618993.UX09_C0005G0008"/>
<dbReference type="Gene3D" id="3.30.460.10">
    <property type="entry name" value="Beta Polymerase, domain 2"/>
    <property type="match status" value="1"/>
</dbReference>
<dbReference type="EMBL" id="LCKW01000005">
    <property type="protein sequence ID" value="KKU09052.1"/>
    <property type="molecule type" value="Genomic_DNA"/>
</dbReference>
<feature type="domain" description="cGAS/DncV-like nucleotidyltransferase C-terminal helical" evidence="6">
    <location>
        <begin position="177"/>
        <end position="293"/>
    </location>
</feature>
<dbReference type="Proteomes" id="UP000034354">
    <property type="component" value="Unassembled WGS sequence"/>
</dbReference>
<dbReference type="GO" id="GO:0051607">
    <property type="term" value="P:defense response to virus"/>
    <property type="evidence" value="ECO:0007669"/>
    <property type="project" value="UniProtKB-KW"/>
</dbReference>
<keyword evidence="2" id="KW-0548">Nucleotidyltransferase</keyword>
<feature type="region of interest" description="Disordered" evidence="5">
    <location>
        <begin position="1"/>
        <end position="23"/>
    </location>
</feature>
<evidence type="ECO:0000313" key="8">
    <source>
        <dbReference type="Proteomes" id="UP000034354"/>
    </source>
</evidence>
<reference evidence="7 8" key="1">
    <citation type="journal article" date="2015" name="Nature">
        <title>rRNA introns, odd ribosomes, and small enigmatic genomes across a large radiation of phyla.</title>
        <authorList>
            <person name="Brown C.T."/>
            <person name="Hug L.A."/>
            <person name="Thomas B.C."/>
            <person name="Sharon I."/>
            <person name="Castelle C.J."/>
            <person name="Singh A."/>
            <person name="Wilkins M.J."/>
            <person name="Williams K.H."/>
            <person name="Banfield J.F."/>
        </authorList>
    </citation>
    <scope>NUCLEOTIDE SEQUENCE [LARGE SCALE GENOMIC DNA]</scope>
</reference>
<name>A0A0G1MLQ4_9BACT</name>
<evidence type="ECO:0000313" key="7">
    <source>
        <dbReference type="EMBL" id="KKU09052.1"/>
    </source>
</evidence>
<dbReference type="CDD" id="cd05400">
    <property type="entry name" value="NT_2-5OAS_ClassI-CCAase"/>
    <property type="match status" value="1"/>
</dbReference>
<dbReference type="InterPro" id="IPR006116">
    <property type="entry name" value="NT_2-5OAS_ClassI-CCAase"/>
</dbReference>